<organism evidence="1 2">
    <name type="scientific">Metapseudomonas otitidis</name>
    <dbReference type="NCBI Taxonomy" id="319939"/>
    <lineage>
        <taxon>Bacteria</taxon>
        <taxon>Pseudomonadati</taxon>
        <taxon>Pseudomonadota</taxon>
        <taxon>Gammaproteobacteria</taxon>
        <taxon>Pseudomonadales</taxon>
        <taxon>Pseudomonadaceae</taxon>
        <taxon>Metapseudomonas</taxon>
    </lineage>
</organism>
<evidence type="ECO:0000313" key="2">
    <source>
        <dbReference type="Proteomes" id="UP000461288"/>
    </source>
</evidence>
<dbReference type="EMBL" id="WTFN01000067">
    <property type="protein sequence ID" value="MWK58706.1"/>
    <property type="molecule type" value="Genomic_DNA"/>
</dbReference>
<reference evidence="1 2" key="1">
    <citation type="submission" date="2019-12" db="EMBL/GenBank/DDBJ databases">
        <title>Draft genome sequence of Pseudomonas otitidis recovered from a chicken carcass.</title>
        <authorList>
            <person name="Vieira T.R."/>
            <person name="Oliviera E.F.C."/>
            <person name="Silva N.M.V."/>
            <person name="Sambrano G.E."/>
            <person name="Cibulski S.P."/>
            <person name="Cardoso M.R.I."/>
        </authorList>
    </citation>
    <scope>NUCLEOTIDE SEQUENCE [LARGE SCALE GENOMIC DNA]</scope>
    <source>
        <strain evidence="1 2">25_K</strain>
    </source>
</reference>
<gene>
    <name evidence="1" type="ORF">GO594_22215</name>
</gene>
<dbReference type="RefSeq" id="WP_160482049.1">
    <property type="nucleotide sequence ID" value="NZ_WTFN01000067.1"/>
</dbReference>
<accession>A0A7X3HB31</accession>
<dbReference type="InterPro" id="IPR029058">
    <property type="entry name" value="AB_hydrolase_fold"/>
</dbReference>
<dbReference type="Proteomes" id="UP000461288">
    <property type="component" value="Unassembled WGS sequence"/>
</dbReference>
<dbReference type="SUPFAM" id="SSF53474">
    <property type="entry name" value="alpha/beta-Hydrolases"/>
    <property type="match status" value="1"/>
</dbReference>
<dbReference type="GO" id="GO:0016787">
    <property type="term" value="F:hydrolase activity"/>
    <property type="evidence" value="ECO:0007669"/>
    <property type="project" value="UniProtKB-KW"/>
</dbReference>
<proteinExistence type="predicted"/>
<comment type="caution">
    <text evidence="1">The sequence shown here is derived from an EMBL/GenBank/DDBJ whole genome shotgun (WGS) entry which is preliminary data.</text>
</comment>
<evidence type="ECO:0000313" key="1">
    <source>
        <dbReference type="EMBL" id="MWK58706.1"/>
    </source>
</evidence>
<name>A0A7X3HB31_9GAMM</name>
<dbReference type="Gene3D" id="3.40.50.1820">
    <property type="entry name" value="alpha/beta hydrolase"/>
    <property type="match status" value="1"/>
</dbReference>
<dbReference type="Pfam" id="PF05990">
    <property type="entry name" value="DUF900"/>
    <property type="match status" value="1"/>
</dbReference>
<keyword evidence="1" id="KW-0378">Hydrolase</keyword>
<dbReference type="AlphaFoldDB" id="A0A7X3HB31"/>
<protein>
    <submittedName>
        <fullName evidence="1">Alpha/beta hydrolase</fullName>
    </submittedName>
</protein>
<dbReference type="InterPro" id="IPR010297">
    <property type="entry name" value="DUF900_hydrolase"/>
</dbReference>
<sequence>MIIISSRKDFSNPDQLSESGHLIREVDLASDTVTAVLDFRDLLRLVDGKRLLLLVHGYNNEQYEVFESYQVIEQQAMVHLADAYDLVLGYSWPGGDQKLDWWQAKRRANAVARLFRFLLDSLVGKASAVDVMSHSLGARVTLKALKGSPGRLVRNYFCTAPAVDNECLESNEEFADAIPSCDRLYIFHSSRDEVLRFAYAASEQDLALGLYGPEDKTYIEVITQTVFVANCKKVVGNHGGYKSAAAVYDYIRTSFSGNLQRFVTL</sequence>